<dbReference type="AlphaFoldDB" id="G0PBJ4"/>
<evidence type="ECO:0000313" key="2">
    <source>
        <dbReference type="EMBL" id="EGT50505.1"/>
    </source>
</evidence>
<evidence type="ECO:0000256" key="1">
    <source>
        <dbReference type="SAM" id="MobiDB-lite"/>
    </source>
</evidence>
<organism evidence="3">
    <name type="scientific">Caenorhabditis brenneri</name>
    <name type="common">Nematode worm</name>
    <dbReference type="NCBI Taxonomy" id="135651"/>
    <lineage>
        <taxon>Eukaryota</taxon>
        <taxon>Metazoa</taxon>
        <taxon>Ecdysozoa</taxon>
        <taxon>Nematoda</taxon>
        <taxon>Chromadorea</taxon>
        <taxon>Rhabditida</taxon>
        <taxon>Rhabditina</taxon>
        <taxon>Rhabditomorpha</taxon>
        <taxon>Rhabditoidea</taxon>
        <taxon>Rhabditidae</taxon>
        <taxon>Peloderinae</taxon>
        <taxon>Caenorhabditis</taxon>
    </lineage>
</organism>
<keyword evidence="3" id="KW-1185">Reference proteome</keyword>
<evidence type="ECO:0000313" key="3">
    <source>
        <dbReference type="Proteomes" id="UP000008068"/>
    </source>
</evidence>
<feature type="region of interest" description="Disordered" evidence="1">
    <location>
        <begin position="103"/>
        <end position="130"/>
    </location>
</feature>
<dbReference type="Proteomes" id="UP000008068">
    <property type="component" value="Unassembled WGS sequence"/>
</dbReference>
<dbReference type="EMBL" id="GL380213">
    <property type="protein sequence ID" value="EGT50505.1"/>
    <property type="molecule type" value="Genomic_DNA"/>
</dbReference>
<dbReference type="HOGENOM" id="CLU_858507_0_0_1"/>
<reference evidence="3" key="1">
    <citation type="submission" date="2011-07" db="EMBL/GenBank/DDBJ databases">
        <authorList>
            <consortium name="Caenorhabditis brenneri Sequencing and Analysis Consortium"/>
            <person name="Wilson R.K."/>
        </authorList>
    </citation>
    <scope>NUCLEOTIDE SEQUENCE [LARGE SCALE GENOMIC DNA]</scope>
    <source>
        <strain evidence="3">PB2801</strain>
    </source>
</reference>
<protein>
    <submittedName>
        <fullName evidence="2">Uncharacterized protein</fullName>
    </submittedName>
</protein>
<gene>
    <name evidence="2" type="ORF">CAEBREN_15110</name>
</gene>
<sequence length="324" mass="38416">MPAQFLQTRHNRQYPLRRKTRWDTPTILEEIHHYTQMLTDTKRNTLDILRALSRLNKLDASIRIYEQAGLENVLKEFYSDTHVVFAYQVNKLHQKMDKLRKNEQKSMSPWEGKMEVDKEEEEYDPEYPEVRPSAEIDGYKLPKTSKLLLEYDVYGHVAFAYEVNKLHQQMDKLRKNEQSQWEEKMEVDNEEAEYDPEYPEIRSSAEMATYKLPKTSKLLLEYDVYGHVAFAYEVNKLHQKMDKLRKNKQKSMRPWEERMEVDNEEEEYNPEYPEIRSSAEMAKYKLPKTSKLLLEYDVYIPTPICPASNNGFCSSSSSSGALLP</sequence>
<name>G0PBJ4_CAEBE</name>
<feature type="compositionally biased region" description="Acidic residues" evidence="1">
    <location>
        <begin position="117"/>
        <end position="127"/>
    </location>
</feature>
<proteinExistence type="predicted"/>
<accession>G0PBJ4</accession>
<dbReference type="InParanoid" id="G0PBJ4"/>